<dbReference type="Gene3D" id="1.10.10.1320">
    <property type="entry name" value="Anti-sigma factor, zinc-finger domain"/>
    <property type="match status" value="1"/>
</dbReference>
<evidence type="ECO:0000256" key="1">
    <source>
        <dbReference type="ARBA" id="ARBA00024353"/>
    </source>
</evidence>
<feature type="domain" description="Putative zinc-finger" evidence="5">
    <location>
        <begin position="3"/>
        <end position="36"/>
    </location>
</feature>
<proteinExistence type="inferred from homology"/>
<evidence type="ECO:0000259" key="5">
    <source>
        <dbReference type="Pfam" id="PF13490"/>
    </source>
</evidence>
<protein>
    <recommendedName>
        <fullName evidence="2">Anti-sigma-W factor RsiW</fullName>
    </recommendedName>
</protein>
<evidence type="ECO:0000256" key="4">
    <source>
        <dbReference type="SAM" id="Phobius"/>
    </source>
</evidence>
<evidence type="ECO:0000313" key="7">
    <source>
        <dbReference type="Proteomes" id="UP001299235"/>
    </source>
</evidence>
<dbReference type="RefSeq" id="WP_173866406.1">
    <property type="nucleotide sequence ID" value="NZ_JAJEQE010000032.1"/>
</dbReference>
<evidence type="ECO:0000313" key="6">
    <source>
        <dbReference type="EMBL" id="MCC2149526.1"/>
    </source>
</evidence>
<dbReference type="Pfam" id="PF13490">
    <property type="entry name" value="zf-HC2"/>
    <property type="match status" value="1"/>
</dbReference>
<name>A0ABS8EWH4_9FIRM</name>
<dbReference type="InterPro" id="IPR041916">
    <property type="entry name" value="Anti_sigma_zinc_sf"/>
</dbReference>
<feature type="region of interest" description="Disordered" evidence="3">
    <location>
        <begin position="132"/>
        <end position="204"/>
    </location>
</feature>
<dbReference type="EMBL" id="JAJEQE010000032">
    <property type="protein sequence ID" value="MCC2149526.1"/>
    <property type="molecule type" value="Genomic_DNA"/>
</dbReference>
<feature type="transmembrane region" description="Helical" evidence="4">
    <location>
        <begin position="87"/>
        <end position="106"/>
    </location>
</feature>
<keyword evidence="4" id="KW-0812">Transmembrane</keyword>
<comment type="caution">
    <text evidence="6">The sequence shown here is derived from an EMBL/GenBank/DDBJ whole genome shotgun (WGS) entry which is preliminary data.</text>
</comment>
<accession>A0ABS8EWH4</accession>
<comment type="similarity">
    <text evidence="1">Belongs to the zinc-associated anti-sigma factor (ZAS) superfamily. Anti-sigma-W factor family.</text>
</comment>
<keyword evidence="4" id="KW-1133">Transmembrane helix</keyword>
<evidence type="ECO:0000256" key="2">
    <source>
        <dbReference type="ARBA" id="ARBA00024438"/>
    </source>
</evidence>
<feature type="compositionally biased region" description="Basic and acidic residues" evidence="3">
    <location>
        <begin position="132"/>
        <end position="148"/>
    </location>
</feature>
<keyword evidence="4" id="KW-0472">Membrane</keyword>
<feature type="compositionally biased region" description="Low complexity" evidence="3">
    <location>
        <begin position="155"/>
        <end position="168"/>
    </location>
</feature>
<evidence type="ECO:0000256" key="3">
    <source>
        <dbReference type="SAM" id="MobiDB-lite"/>
    </source>
</evidence>
<gene>
    <name evidence="6" type="ORF">LKD42_09705</name>
</gene>
<reference evidence="6 7" key="1">
    <citation type="submission" date="2021-10" db="EMBL/GenBank/DDBJ databases">
        <title>Anaerobic single-cell dispensing facilitates the cultivation of human gut bacteria.</title>
        <authorList>
            <person name="Afrizal A."/>
        </authorList>
    </citation>
    <scope>NUCLEOTIDE SEQUENCE [LARGE SCALE GENOMIC DNA]</scope>
    <source>
        <strain evidence="6 7">CLA-AA-H246</strain>
    </source>
</reference>
<keyword evidence="7" id="KW-1185">Reference proteome</keyword>
<dbReference type="Proteomes" id="UP001299235">
    <property type="component" value="Unassembled WGS sequence"/>
</dbReference>
<feature type="compositionally biased region" description="Basic residues" evidence="3">
    <location>
        <begin position="175"/>
        <end position="197"/>
    </location>
</feature>
<dbReference type="InterPro" id="IPR027383">
    <property type="entry name" value="Znf_put"/>
</dbReference>
<sequence>MDCKKAQSLVTAYIMRKLNDKDLEDFLEHVDSCEECYEELEIYYTVHYTIARLDEDEADQVYNVKKALQNRLEESRFYIWRTKVSRIYRMGLMVLAELLLVVILMTQADLWQNGTMEHNPICQFLSIHREDRRQAETESKPGETESETKNPLIKTDTASTENETTTQKQTEKKQSKNRKKKKNKKKSKKSKKKKKKQTEKTTEK</sequence>
<organism evidence="6 7">
    <name type="scientific">Hominisplanchenecus faecis</name>
    <dbReference type="NCBI Taxonomy" id="2885351"/>
    <lineage>
        <taxon>Bacteria</taxon>
        <taxon>Bacillati</taxon>
        <taxon>Bacillota</taxon>
        <taxon>Clostridia</taxon>
        <taxon>Lachnospirales</taxon>
        <taxon>Lachnospiraceae</taxon>
        <taxon>Hominisplanchenecus</taxon>
    </lineage>
</organism>